<dbReference type="InterPro" id="IPR003838">
    <property type="entry name" value="ABC3_permease_C"/>
</dbReference>
<evidence type="ECO:0000256" key="6">
    <source>
        <dbReference type="SAM" id="Phobius"/>
    </source>
</evidence>
<organism evidence="8 9">
    <name type="scientific">Sediminitomix flava</name>
    <dbReference type="NCBI Taxonomy" id="379075"/>
    <lineage>
        <taxon>Bacteria</taxon>
        <taxon>Pseudomonadati</taxon>
        <taxon>Bacteroidota</taxon>
        <taxon>Cytophagia</taxon>
        <taxon>Cytophagales</taxon>
        <taxon>Flammeovirgaceae</taxon>
        <taxon>Sediminitomix</taxon>
    </lineage>
</organism>
<comment type="caution">
    <text evidence="8">The sequence shown here is derived from an EMBL/GenBank/DDBJ whole genome shotgun (WGS) entry which is preliminary data.</text>
</comment>
<feature type="transmembrane region" description="Helical" evidence="6">
    <location>
        <begin position="355"/>
        <end position="375"/>
    </location>
</feature>
<dbReference type="InterPro" id="IPR051125">
    <property type="entry name" value="ABC-4/HrtB_transporter"/>
</dbReference>
<evidence type="ECO:0000256" key="3">
    <source>
        <dbReference type="ARBA" id="ARBA00022692"/>
    </source>
</evidence>
<gene>
    <name evidence="8" type="ORF">BC781_1011004</name>
</gene>
<dbReference type="GO" id="GO:0005886">
    <property type="term" value="C:plasma membrane"/>
    <property type="evidence" value="ECO:0007669"/>
    <property type="project" value="UniProtKB-SubCell"/>
</dbReference>
<comment type="subcellular location">
    <subcellularLocation>
        <location evidence="1">Cell membrane</location>
        <topology evidence="1">Multi-pass membrane protein</topology>
    </subcellularLocation>
</comment>
<protein>
    <submittedName>
        <fullName evidence="8">ABC-type lipoprotein release transport system permease subunit</fullName>
    </submittedName>
</protein>
<proteinExistence type="predicted"/>
<keyword evidence="4 6" id="KW-1133">Transmembrane helix</keyword>
<evidence type="ECO:0000256" key="2">
    <source>
        <dbReference type="ARBA" id="ARBA00022475"/>
    </source>
</evidence>
<feature type="transmembrane region" description="Helical" evidence="6">
    <location>
        <begin position="295"/>
        <end position="317"/>
    </location>
</feature>
<keyword evidence="5 6" id="KW-0472">Membrane</keyword>
<evidence type="ECO:0000313" key="9">
    <source>
        <dbReference type="Proteomes" id="UP000245535"/>
    </source>
</evidence>
<keyword evidence="8" id="KW-0449">Lipoprotein</keyword>
<evidence type="ECO:0000313" key="8">
    <source>
        <dbReference type="EMBL" id="PWJ44633.1"/>
    </source>
</evidence>
<evidence type="ECO:0000256" key="4">
    <source>
        <dbReference type="ARBA" id="ARBA00022989"/>
    </source>
</evidence>
<keyword evidence="9" id="KW-1185">Reference proteome</keyword>
<dbReference type="Pfam" id="PF02687">
    <property type="entry name" value="FtsX"/>
    <property type="match status" value="1"/>
</dbReference>
<evidence type="ECO:0000259" key="7">
    <source>
        <dbReference type="Pfam" id="PF02687"/>
    </source>
</evidence>
<dbReference type="EMBL" id="QGDO01000001">
    <property type="protein sequence ID" value="PWJ44633.1"/>
    <property type="molecule type" value="Genomic_DNA"/>
</dbReference>
<feature type="domain" description="ABC3 transporter permease C-terminal" evidence="7">
    <location>
        <begin position="252"/>
        <end position="383"/>
    </location>
</feature>
<dbReference type="AlphaFoldDB" id="A0A315ZHF7"/>
<keyword evidence="3 6" id="KW-0812">Transmembrane</keyword>
<dbReference type="RefSeq" id="WP_245935579.1">
    <property type="nucleotide sequence ID" value="NZ_QGDO01000001.1"/>
</dbReference>
<dbReference type="PANTHER" id="PTHR43738">
    <property type="entry name" value="ABC TRANSPORTER, MEMBRANE PROTEIN"/>
    <property type="match status" value="1"/>
</dbReference>
<accession>A0A315ZHF7</accession>
<feature type="transmembrane region" description="Helical" evidence="6">
    <location>
        <begin position="251"/>
        <end position="274"/>
    </location>
</feature>
<sequence>MKKLMLNTVLSFRLATKNILSAGLRTWLNIGVLSFAFVMILFFNGLMDGWEKQAMHDSTDWEYGNGQFLHPDYDLEDPFTIRDGHGVFEKDENLTPILLHQGNIYPQGRMLPVLIKGIDIDQKTLSLPTDLLQNSTAEIPAMLGSYMAKTANLKVGDQVLLRWKDKNGAFDARNITVVGVFDTNVPSVDIGQIWIPIETLWDMTGSTDHATILVANEQYQGENNTSWIHKSKEELLSDITALIETKKGGGAFMYVFLMTIALIAIFDSQVFSVFKRQKEIGTYIALGFTKKRVTFLFTLEGTMYAVLATIVGGIYSFPLFRYLESNGIPIPSSEMSYEMGIAISERMYPDISNELFFSSMLTVILLSVVVSYLPVRKISHMNPVDALKGKKL</sequence>
<feature type="transmembrane region" description="Helical" evidence="6">
    <location>
        <begin position="27"/>
        <end position="47"/>
    </location>
</feature>
<dbReference type="PANTHER" id="PTHR43738:SF2">
    <property type="entry name" value="ABC TRANSPORTER PERMEASE"/>
    <property type="match status" value="1"/>
</dbReference>
<reference evidence="8 9" key="1">
    <citation type="submission" date="2018-03" db="EMBL/GenBank/DDBJ databases">
        <title>Genomic Encyclopedia of Archaeal and Bacterial Type Strains, Phase II (KMG-II): from individual species to whole genera.</title>
        <authorList>
            <person name="Goeker M."/>
        </authorList>
    </citation>
    <scope>NUCLEOTIDE SEQUENCE [LARGE SCALE GENOMIC DNA]</scope>
    <source>
        <strain evidence="8 9">DSM 28229</strain>
    </source>
</reference>
<evidence type="ECO:0000256" key="1">
    <source>
        <dbReference type="ARBA" id="ARBA00004651"/>
    </source>
</evidence>
<dbReference type="Proteomes" id="UP000245535">
    <property type="component" value="Unassembled WGS sequence"/>
</dbReference>
<keyword evidence="2" id="KW-1003">Cell membrane</keyword>
<name>A0A315ZHF7_SEDFL</name>
<evidence type="ECO:0000256" key="5">
    <source>
        <dbReference type="ARBA" id="ARBA00023136"/>
    </source>
</evidence>